<gene>
    <name evidence="2" type="ORF">IAC53_00885</name>
</gene>
<dbReference type="GO" id="GO:0006814">
    <property type="term" value="P:sodium ion transport"/>
    <property type="evidence" value="ECO:0007669"/>
    <property type="project" value="InterPro"/>
</dbReference>
<dbReference type="AlphaFoldDB" id="A0A9D1IFM7"/>
<feature type="transmembrane region" description="Helical" evidence="1">
    <location>
        <begin position="26"/>
        <end position="49"/>
    </location>
</feature>
<dbReference type="GO" id="GO:0008643">
    <property type="term" value="P:carbohydrate transport"/>
    <property type="evidence" value="ECO:0007669"/>
    <property type="project" value="InterPro"/>
</dbReference>
<keyword evidence="1" id="KW-0472">Membrane</keyword>
<dbReference type="InterPro" id="IPR039672">
    <property type="entry name" value="MFS_2"/>
</dbReference>
<feature type="transmembrane region" description="Helical" evidence="1">
    <location>
        <begin position="108"/>
        <end position="129"/>
    </location>
</feature>
<feature type="transmembrane region" description="Helical" evidence="1">
    <location>
        <begin position="135"/>
        <end position="153"/>
    </location>
</feature>
<proteinExistence type="predicted"/>
<dbReference type="Proteomes" id="UP000824071">
    <property type="component" value="Unassembled WGS sequence"/>
</dbReference>
<dbReference type="InterPro" id="IPR036259">
    <property type="entry name" value="MFS_trans_sf"/>
</dbReference>
<sequence>MGKIEALLHKVYGTTPNDGNLQPKEAVAYAVAGFGQNFICTIIGSYLTVFMTDALLYGSANVMVGSVTGAMAVAYLMLGTRIFDALNDPIMGSIVDKTRTKYGKCRPYLKWMALPIAVMTLLCFNPFVSGGTVRTFVYIAVVYVIWSVVYTVVDVPYWALSSSMTNNTIVRGNLLTVTRLVCTLGAGIVTVGVPIITDLVTAKYKDPETGTVLPSEIYNNANALKWTYFVCALVFTVVAIPMFYYGFKNTKERIKSLENPPSLGHNLKLLFKNRELMLIVISGILGGARMVYTYTGGLYFARYVLHNDSWYSLITLLVVPGGLVASLLVPWMTKKFTKKWAYIYVHVLGAVVMFVMYFVGYDAPWKLILCAVGLVLLGIPQGANNILSYAMIGDTVDYLEWKTGERAEGICFAMQTLMNKIGMAVGAFIGVFSYDWAGINPTAADGIYITAEGSQTLWNLLVLSGALSMVGTIIPILFYRLTEKRQQQMVKEIAERKAAAGELAEDAE</sequence>
<dbReference type="GO" id="GO:0005886">
    <property type="term" value="C:plasma membrane"/>
    <property type="evidence" value="ECO:0007669"/>
    <property type="project" value="TreeGrafter"/>
</dbReference>
<dbReference type="Gene3D" id="1.20.1250.20">
    <property type="entry name" value="MFS general substrate transporter like domains"/>
    <property type="match status" value="2"/>
</dbReference>
<dbReference type="Pfam" id="PF13347">
    <property type="entry name" value="MFS_2"/>
    <property type="match status" value="1"/>
</dbReference>
<reference evidence="2" key="2">
    <citation type="journal article" date="2021" name="PeerJ">
        <title>Extensive microbial diversity within the chicken gut microbiome revealed by metagenomics and culture.</title>
        <authorList>
            <person name="Gilroy R."/>
            <person name="Ravi A."/>
            <person name="Getino M."/>
            <person name="Pursley I."/>
            <person name="Horton D.L."/>
            <person name="Alikhan N.F."/>
            <person name="Baker D."/>
            <person name="Gharbi K."/>
            <person name="Hall N."/>
            <person name="Watson M."/>
            <person name="Adriaenssens E.M."/>
            <person name="Foster-Nyarko E."/>
            <person name="Jarju S."/>
            <person name="Secka A."/>
            <person name="Antonio M."/>
            <person name="Oren A."/>
            <person name="Chaudhuri R.R."/>
            <person name="La Ragione R."/>
            <person name="Hildebrand F."/>
            <person name="Pallen M.J."/>
        </authorList>
    </citation>
    <scope>NUCLEOTIDE SEQUENCE</scope>
    <source>
        <strain evidence="2">ChiGjej1B1-19959</strain>
    </source>
</reference>
<protein>
    <submittedName>
        <fullName evidence="2">MFS transporter</fullName>
    </submittedName>
</protein>
<organism evidence="2 3">
    <name type="scientific">Candidatus Fimenecus excrementigallinarum</name>
    <dbReference type="NCBI Taxonomy" id="2840816"/>
    <lineage>
        <taxon>Bacteria</taxon>
        <taxon>Bacillati</taxon>
        <taxon>Bacillota</taxon>
        <taxon>Clostridia</taxon>
        <taxon>Candidatus Fimenecus</taxon>
    </lineage>
</organism>
<reference evidence="2" key="1">
    <citation type="submission" date="2020-10" db="EMBL/GenBank/DDBJ databases">
        <authorList>
            <person name="Gilroy R."/>
        </authorList>
    </citation>
    <scope>NUCLEOTIDE SEQUENCE</scope>
    <source>
        <strain evidence="2">ChiGjej1B1-19959</strain>
    </source>
</reference>
<keyword evidence="1" id="KW-1133">Transmembrane helix</keyword>
<feature type="transmembrane region" description="Helical" evidence="1">
    <location>
        <begin position="276"/>
        <end position="295"/>
    </location>
</feature>
<dbReference type="EMBL" id="DVMW01000008">
    <property type="protein sequence ID" value="HIU35149.1"/>
    <property type="molecule type" value="Genomic_DNA"/>
</dbReference>
<evidence type="ECO:0000256" key="1">
    <source>
        <dbReference type="SAM" id="Phobius"/>
    </source>
</evidence>
<keyword evidence="1" id="KW-0812">Transmembrane</keyword>
<evidence type="ECO:0000313" key="3">
    <source>
        <dbReference type="Proteomes" id="UP000824071"/>
    </source>
</evidence>
<feature type="transmembrane region" description="Helical" evidence="1">
    <location>
        <begin position="55"/>
        <end position="78"/>
    </location>
</feature>
<dbReference type="PANTHER" id="PTHR11328">
    <property type="entry name" value="MAJOR FACILITATOR SUPERFAMILY DOMAIN-CONTAINING PROTEIN"/>
    <property type="match status" value="1"/>
</dbReference>
<feature type="transmembrane region" description="Helical" evidence="1">
    <location>
        <begin position="310"/>
        <end position="329"/>
    </location>
</feature>
<dbReference type="NCBIfam" id="TIGR00792">
    <property type="entry name" value="gph"/>
    <property type="match status" value="1"/>
</dbReference>
<evidence type="ECO:0000313" key="2">
    <source>
        <dbReference type="EMBL" id="HIU35149.1"/>
    </source>
</evidence>
<feature type="transmembrane region" description="Helical" evidence="1">
    <location>
        <begin position="421"/>
        <end position="437"/>
    </location>
</feature>
<dbReference type="GO" id="GO:0015293">
    <property type="term" value="F:symporter activity"/>
    <property type="evidence" value="ECO:0007669"/>
    <property type="project" value="InterPro"/>
</dbReference>
<dbReference type="SUPFAM" id="SSF103473">
    <property type="entry name" value="MFS general substrate transporter"/>
    <property type="match status" value="1"/>
</dbReference>
<dbReference type="InterPro" id="IPR001927">
    <property type="entry name" value="Na/Gal_symport"/>
</dbReference>
<feature type="transmembrane region" description="Helical" evidence="1">
    <location>
        <begin position="174"/>
        <end position="196"/>
    </location>
</feature>
<dbReference type="CDD" id="cd17332">
    <property type="entry name" value="MFS_MelB_like"/>
    <property type="match status" value="1"/>
</dbReference>
<comment type="caution">
    <text evidence="2">The sequence shown here is derived from an EMBL/GenBank/DDBJ whole genome shotgun (WGS) entry which is preliminary data.</text>
</comment>
<dbReference type="PANTHER" id="PTHR11328:SF24">
    <property type="entry name" value="MAJOR FACILITATOR SUPERFAMILY (MFS) PROFILE DOMAIN-CONTAINING PROTEIN"/>
    <property type="match status" value="1"/>
</dbReference>
<feature type="transmembrane region" description="Helical" evidence="1">
    <location>
        <begin position="341"/>
        <end position="359"/>
    </location>
</feature>
<feature type="transmembrane region" description="Helical" evidence="1">
    <location>
        <begin position="365"/>
        <end position="383"/>
    </location>
</feature>
<name>A0A9D1IFM7_9FIRM</name>
<accession>A0A9D1IFM7</accession>
<feature type="transmembrane region" description="Helical" evidence="1">
    <location>
        <begin position="226"/>
        <end position="247"/>
    </location>
</feature>
<feature type="transmembrane region" description="Helical" evidence="1">
    <location>
        <begin position="457"/>
        <end position="479"/>
    </location>
</feature>